<protein>
    <submittedName>
        <fullName evidence="1">Uncharacterized protein</fullName>
    </submittedName>
</protein>
<evidence type="ECO:0000313" key="2">
    <source>
        <dbReference type="Proteomes" id="UP000248291"/>
    </source>
</evidence>
<accession>A0AAN4TPL6</accession>
<gene>
    <name evidence="1" type="ORF">KPSA3_07160</name>
</gene>
<proteinExistence type="predicted"/>
<dbReference type="EMBL" id="BGKA01000280">
    <property type="protein sequence ID" value="GBH21120.1"/>
    <property type="molecule type" value="Genomic_DNA"/>
</dbReference>
<organism evidence="1 2">
    <name type="scientific">Pseudomonas syringae pv. actinidiae</name>
    <dbReference type="NCBI Taxonomy" id="103796"/>
    <lineage>
        <taxon>Bacteria</taxon>
        <taxon>Pseudomonadati</taxon>
        <taxon>Pseudomonadota</taxon>
        <taxon>Gammaproteobacteria</taxon>
        <taxon>Pseudomonadales</taxon>
        <taxon>Pseudomonadaceae</taxon>
        <taxon>Pseudomonas</taxon>
        <taxon>Pseudomonas syringae</taxon>
    </lineage>
</organism>
<evidence type="ECO:0000313" key="1">
    <source>
        <dbReference type="EMBL" id="GBH21120.1"/>
    </source>
</evidence>
<comment type="caution">
    <text evidence="1">The sequence shown here is derived from an EMBL/GenBank/DDBJ whole genome shotgun (WGS) entry which is preliminary data.</text>
</comment>
<dbReference type="Proteomes" id="UP000248291">
    <property type="component" value="Unassembled WGS sequence"/>
</dbReference>
<name>A0AAN4TPL6_PSESF</name>
<dbReference type="AlphaFoldDB" id="A0AAN4TPL6"/>
<sequence length="37" mass="4003">MEGYRSSCSGGLPLAALYVAKRTRSVLNCMPTRSVAR</sequence>
<reference evidence="1 2" key="1">
    <citation type="submission" date="2018-04" db="EMBL/GenBank/DDBJ databases">
        <title>Draft genome sequence of Pseudomonas syringae pv. actinidiae biovar 3 strains isolated from kiwifruit in Kagawa prefecture.</title>
        <authorList>
            <person name="Tabuchi M."/>
            <person name="Saito M."/>
            <person name="Fujiwara S."/>
            <person name="Sasa N."/>
            <person name="Akimitsu K."/>
            <person name="Gomi K."/>
            <person name="Konishi-Sugita S."/>
            <person name="Hamano K."/>
            <person name="Kataoka I."/>
        </authorList>
    </citation>
    <scope>NUCLEOTIDE SEQUENCE [LARGE SCALE GENOMIC DNA]</scope>
    <source>
        <strain evidence="1 2">MAFF212211</strain>
    </source>
</reference>